<dbReference type="EMBL" id="BSDC01000001">
    <property type="protein sequence ID" value="GLH66910.1"/>
    <property type="molecule type" value="Genomic_DNA"/>
</dbReference>
<name>A0ABQ5PWR9_9BACT</name>
<keyword evidence="1" id="KW-0732">Signal</keyword>
<evidence type="ECO:0008006" key="4">
    <source>
        <dbReference type="Google" id="ProtNLM"/>
    </source>
</evidence>
<accession>A0ABQ5PWR9</accession>
<gene>
    <name evidence="2" type="ORF">GETHED_12740</name>
</gene>
<dbReference type="PROSITE" id="PS51257">
    <property type="entry name" value="PROKAR_LIPOPROTEIN"/>
    <property type="match status" value="1"/>
</dbReference>
<evidence type="ECO:0000256" key="1">
    <source>
        <dbReference type="SAM" id="SignalP"/>
    </source>
</evidence>
<dbReference type="Proteomes" id="UP001165044">
    <property type="component" value="Unassembled WGS sequence"/>
</dbReference>
<evidence type="ECO:0000313" key="2">
    <source>
        <dbReference type="EMBL" id="GLH66910.1"/>
    </source>
</evidence>
<dbReference type="Pfam" id="PF03923">
    <property type="entry name" value="Lipoprotein_16"/>
    <property type="match status" value="1"/>
</dbReference>
<protein>
    <recommendedName>
        <fullName evidence="4">Lipoprotein</fullName>
    </recommendedName>
</protein>
<keyword evidence="3" id="KW-1185">Reference proteome</keyword>
<organism evidence="2 3">
    <name type="scientific">Geothrix edaphica</name>
    <dbReference type="NCBI Taxonomy" id="2927976"/>
    <lineage>
        <taxon>Bacteria</taxon>
        <taxon>Pseudomonadati</taxon>
        <taxon>Acidobacteriota</taxon>
        <taxon>Holophagae</taxon>
        <taxon>Holophagales</taxon>
        <taxon>Holophagaceae</taxon>
        <taxon>Geothrix</taxon>
    </lineage>
</organism>
<proteinExistence type="predicted"/>
<comment type="caution">
    <text evidence="2">The sequence shown here is derived from an EMBL/GenBank/DDBJ whole genome shotgun (WGS) entry which is preliminary data.</text>
</comment>
<reference evidence="2" key="1">
    <citation type="journal article" date="2023" name="Antonie Van Leeuwenhoek">
        <title>Mesoterricola silvestris gen. nov., sp. nov., Mesoterricola sediminis sp. nov., Geothrix oryzae sp. nov., Geothrix edaphica sp. nov., Geothrix rubra sp. nov., and Geothrix limicola sp. nov., six novel members of Acidobacteriota isolated from soils.</title>
        <authorList>
            <person name="Itoh H."/>
            <person name="Sugisawa Y."/>
            <person name="Mise K."/>
            <person name="Xu Z."/>
            <person name="Kuniyasu M."/>
            <person name="Ushijima N."/>
            <person name="Kawano K."/>
            <person name="Kobayashi E."/>
            <person name="Shiratori Y."/>
            <person name="Masuda Y."/>
            <person name="Senoo K."/>
        </authorList>
    </citation>
    <scope>NUCLEOTIDE SEQUENCE</scope>
    <source>
        <strain evidence="2">Red802</strain>
    </source>
</reference>
<sequence>MPSLLKFTGGVAAACLLAASGCALTTETIHIDYPAPAAVEKIKGAEAIQVKVEVRDLRSSQGREVARKINGFGSEMAPILNDEDIPALVKRAIEAELRARGYGLEGGKVPLRIELLAFVHRYNSGFFSGDSKAEVSLVVRVKDAQGKELYTDTFMDTFQHSAGVFGGGNVKQAYEQALPGAVRKLMGKAEFHAALAKAAEGA</sequence>
<feature type="chain" id="PRO_5045473989" description="Lipoprotein" evidence="1">
    <location>
        <begin position="26"/>
        <end position="202"/>
    </location>
</feature>
<evidence type="ECO:0000313" key="3">
    <source>
        <dbReference type="Proteomes" id="UP001165044"/>
    </source>
</evidence>
<dbReference type="RefSeq" id="WP_285607624.1">
    <property type="nucleotide sequence ID" value="NZ_BSDC01000001.1"/>
</dbReference>
<dbReference type="InterPro" id="IPR005619">
    <property type="entry name" value="Uncharacterised_YajG"/>
</dbReference>
<feature type="signal peptide" evidence="1">
    <location>
        <begin position="1"/>
        <end position="25"/>
    </location>
</feature>